<protein>
    <submittedName>
        <fullName evidence="2">SDR family oxidoreductase</fullName>
    </submittedName>
</protein>
<reference evidence="2 3" key="1">
    <citation type="journal article" date="2019" name="Int. J. Syst. Evol. Microbiol.">
        <title>The Global Catalogue of Microorganisms (GCM) 10K type strain sequencing project: providing services to taxonomists for standard genome sequencing and annotation.</title>
        <authorList>
            <consortium name="The Broad Institute Genomics Platform"/>
            <consortium name="The Broad Institute Genome Sequencing Center for Infectious Disease"/>
            <person name="Wu L."/>
            <person name="Ma J."/>
        </authorList>
    </citation>
    <scope>NUCLEOTIDE SEQUENCE [LARGE SCALE GENOMIC DNA]</scope>
    <source>
        <strain evidence="2 3">JCM 14306</strain>
    </source>
</reference>
<keyword evidence="3" id="KW-1185">Reference proteome</keyword>
<proteinExistence type="predicted"/>
<gene>
    <name evidence="2" type="ORF">GCM10009744_18790</name>
</gene>
<dbReference type="Gene3D" id="3.40.50.720">
    <property type="entry name" value="NAD(P)-binding Rossmann-like Domain"/>
    <property type="match status" value="1"/>
</dbReference>
<evidence type="ECO:0000313" key="2">
    <source>
        <dbReference type="EMBL" id="GAA1630920.1"/>
    </source>
</evidence>
<dbReference type="Pfam" id="PF05368">
    <property type="entry name" value="NmrA"/>
    <property type="match status" value="1"/>
</dbReference>
<dbReference type="InterPro" id="IPR008030">
    <property type="entry name" value="NmrA-like"/>
</dbReference>
<dbReference type="Proteomes" id="UP001501319">
    <property type="component" value="Unassembled WGS sequence"/>
</dbReference>
<dbReference type="EMBL" id="BAAANE010000004">
    <property type="protein sequence ID" value="GAA1630920.1"/>
    <property type="molecule type" value="Genomic_DNA"/>
</dbReference>
<organism evidence="2 3">
    <name type="scientific">Kribbella alba</name>
    <dbReference type="NCBI Taxonomy" id="190197"/>
    <lineage>
        <taxon>Bacteria</taxon>
        <taxon>Bacillati</taxon>
        <taxon>Actinomycetota</taxon>
        <taxon>Actinomycetes</taxon>
        <taxon>Propionibacteriales</taxon>
        <taxon>Kribbellaceae</taxon>
        <taxon>Kribbella</taxon>
    </lineage>
</organism>
<dbReference type="RefSeq" id="WP_344110572.1">
    <property type="nucleotide sequence ID" value="NZ_BAAANE010000004.1"/>
</dbReference>
<feature type="domain" description="NmrA-like" evidence="1">
    <location>
        <begin position="2"/>
        <end position="229"/>
    </location>
</feature>
<dbReference type="Gene3D" id="3.90.25.10">
    <property type="entry name" value="UDP-galactose 4-epimerase, domain 1"/>
    <property type="match status" value="1"/>
</dbReference>
<sequence length="297" mass="31989">MILVTGATGRVGYRLLENLDDAGAPATAMVRTEAKAVDLPPRIQPLVGTLDGPPPSEVLQEFDQVFLLSPDIEAQAELEVIFVDALVAAGHQPRVLKVAYDGFQDPDCEVRFMRSHRQIAAHLDRTGLPVSYLAPNLYMDELASSADAVRDEASLPFPAGDARVAMVAARDVADVAAAILTGGTAADDGDVLVLTGPEALGFAEVADRISTVFARTVEYADLEPDAARSALRDGGLSPWEVDGRMELFEWIRHGTMDTVSDSVQKATGRQPRSLEDWLDEARAVFLSRPPGMPPPRF</sequence>
<accession>A0ABN2F5D3</accession>
<name>A0ABN2F5D3_9ACTN</name>
<evidence type="ECO:0000313" key="3">
    <source>
        <dbReference type="Proteomes" id="UP001501319"/>
    </source>
</evidence>
<comment type="caution">
    <text evidence="2">The sequence shown here is derived from an EMBL/GenBank/DDBJ whole genome shotgun (WGS) entry which is preliminary data.</text>
</comment>
<dbReference type="SUPFAM" id="SSF51735">
    <property type="entry name" value="NAD(P)-binding Rossmann-fold domains"/>
    <property type="match status" value="1"/>
</dbReference>
<dbReference type="InterPro" id="IPR036291">
    <property type="entry name" value="NAD(P)-bd_dom_sf"/>
</dbReference>
<dbReference type="InterPro" id="IPR051604">
    <property type="entry name" value="Ergot_Alk_Oxidoreductase"/>
</dbReference>
<evidence type="ECO:0000259" key="1">
    <source>
        <dbReference type="Pfam" id="PF05368"/>
    </source>
</evidence>
<dbReference type="PANTHER" id="PTHR43162:SF1">
    <property type="entry name" value="PRESTALK A DIFFERENTIATION PROTEIN A"/>
    <property type="match status" value="1"/>
</dbReference>
<dbReference type="PANTHER" id="PTHR43162">
    <property type="match status" value="1"/>
</dbReference>